<dbReference type="PROSITE" id="PS00383">
    <property type="entry name" value="TYR_PHOSPHATASE_1"/>
    <property type="match status" value="1"/>
</dbReference>
<evidence type="ECO:0000313" key="2">
    <source>
        <dbReference type="EMBL" id="KAH7091659.1"/>
    </source>
</evidence>
<evidence type="ECO:0000313" key="3">
    <source>
        <dbReference type="Proteomes" id="UP000813461"/>
    </source>
</evidence>
<dbReference type="GO" id="GO:0004721">
    <property type="term" value="F:phosphoprotein phosphatase activity"/>
    <property type="evidence" value="ECO:0007669"/>
    <property type="project" value="InterPro"/>
</dbReference>
<keyword evidence="3" id="KW-1185">Reference proteome</keyword>
<dbReference type="InterPro" id="IPR000387">
    <property type="entry name" value="Tyr_Pase_dom"/>
</dbReference>
<proteinExistence type="predicted"/>
<accession>A0A8K0RER4</accession>
<organism evidence="2 3">
    <name type="scientific">Paraphoma chrysanthemicola</name>
    <dbReference type="NCBI Taxonomy" id="798071"/>
    <lineage>
        <taxon>Eukaryota</taxon>
        <taxon>Fungi</taxon>
        <taxon>Dikarya</taxon>
        <taxon>Ascomycota</taxon>
        <taxon>Pezizomycotina</taxon>
        <taxon>Dothideomycetes</taxon>
        <taxon>Pleosporomycetidae</taxon>
        <taxon>Pleosporales</taxon>
        <taxon>Pleosporineae</taxon>
        <taxon>Phaeosphaeriaceae</taxon>
        <taxon>Paraphoma</taxon>
    </lineage>
</organism>
<dbReference type="EMBL" id="JAGMVJ010000004">
    <property type="protein sequence ID" value="KAH7091659.1"/>
    <property type="molecule type" value="Genomic_DNA"/>
</dbReference>
<dbReference type="Gene3D" id="3.90.190.10">
    <property type="entry name" value="Protein tyrosine phosphatase superfamily"/>
    <property type="match status" value="1"/>
</dbReference>
<evidence type="ECO:0000259" key="1">
    <source>
        <dbReference type="PROSITE" id="PS50056"/>
    </source>
</evidence>
<dbReference type="SUPFAM" id="SSF52799">
    <property type="entry name" value="(Phosphotyrosine protein) phosphatases II"/>
    <property type="match status" value="1"/>
</dbReference>
<dbReference type="InterPro" id="IPR029021">
    <property type="entry name" value="Prot-tyrosine_phosphatase-like"/>
</dbReference>
<dbReference type="PANTHER" id="PTHR31126">
    <property type="entry name" value="TYROSINE-PROTEIN PHOSPHATASE"/>
    <property type="match status" value="1"/>
</dbReference>
<dbReference type="PANTHER" id="PTHR31126:SF1">
    <property type="entry name" value="TYROSINE SPECIFIC PROTEIN PHOSPHATASES DOMAIN-CONTAINING PROTEIN"/>
    <property type="match status" value="1"/>
</dbReference>
<name>A0A8K0RER4_9PLEO</name>
<sequence length="316" mass="35234">MSTQTLPHPPFYTVNNINNLRDAALHPLTTPNGPIRPGLLFRSAEVDHLTLHDWQVLRGLGIAHVFDLRSRPEIEKTWPSSDFTPPWLTDLSAAGLQRSWVPIFQEQDYSPEAIAQRYVKYMDEDSAGFVAAYRDMLHSGPASYAKIFRYFASDSLGANGGLVHCSAGKDRTGMFFGILFDYLGVPRGDIADEYNRTEMGLAGVREHIVTRLLSAPAFKNYVAAQAKGQALSREELAQLVADDASGKDFEITPEMKEIGRKAALRMVSARKESMLLTLEMLDREFGGSEKWLREKCGLSDAELAGLRKNLVVVQRD</sequence>
<comment type="caution">
    <text evidence="2">The sequence shown here is derived from an EMBL/GenBank/DDBJ whole genome shotgun (WGS) entry which is preliminary data.</text>
</comment>
<dbReference type="PROSITE" id="PS50056">
    <property type="entry name" value="TYR_PHOSPHATASE_2"/>
    <property type="match status" value="1"/>
</dbReference>
<dbReference type="InterPro" id="IPR016130">
    <property type="entry name" value="Tyr_Pase_AS"/>
</dbReference>
<gene>
    <name evidence="2" type="ORF">FB567DRAFT_279258</name>
</gene>
<dbReference type="Pfam" id="PF13350">
    <property type="entry name" value="Y_phosphatase3"/>
    <property type="match status" value="1"/>
</dbReference>
<feature type="domain" description="Tyrosine specific protein phosphatases" evidence="1">
    <location>
        <begin position="142"/>
        <end position="209"/>
    </location>
</feature>
<dbReference type="InterPro" id="IPR026893">
    <property type="entry name" value="Tyr/Ser_Pase_IphP-type"/>
</dbReference>
<dbReference type="OrthoDB" id="449382at2759"/>
<dbReference type="Proteomes" id="UP000813461">
    <property type="component" value="Unassembled WGS sequence"/>
</dbReference>
<protein>
    <submittedName>
        <fullName evidence="2">Tyrosine phosphatase family-domain-containing protein</fullName>
    </submittedName>
</protein>
<reference evidence="2" key="1">
    <citation type="journal article" date="2021" name="Nat. Commun.">
        <title>Genetic determinants of endophytism in the Arabidopsis root mycobiome.</title>
        <authorList>
            <person name="Mesny F."/>
            <person name="Miyauchi S."/>
            <person name="Thiergart T."/>
            <person name="Pickel B."/>
            <person name="Atanasova L."/>
            <person name="Karlsson M."/>
            <person name="Huettel B."/>
            <person name="Barry K.W."/>
            <person name="Haridas S."/>
            <person name="Chen C."/>
            <person name="Bauer D."/>
            <person name="Andreopoulos W."/>
            <person name="Pangilinan J."/>
            <person name="LaButti K."/>
            <person name="Riley R."/>
            <person name="Lipzen A."/>
            <person name="Clum A."/>
            <person name="Drula E."/>
            <person name="Henrissat B."/>
            <person name="Kohler A."/>
            <person name="Grigoriev I.V."/>
            <person name="Martin F.M."/>
            <person name="Hacquard S."/>
        </authorList>
    </citation>
    <scope>NUCLEOTIDE SEQUENCE</scope>
    <source>
        <strain evidence="2">MPI-SDFR-AT-0120</strain>
    </source>
</reference>
<dbReference type="AlphaFoldDB" id="A0A8K0RER4"/>